<organism evidence="1 2">
    <name type="scientific">Araneus ventricosus</name>
    <name type="common">Orbweaver spider</name>
    <name type="synonym">Epeira ventricosa</name>
    <dbReference type="NCBI Taxonomy" id="182803"/>
    <lineage>
        <taxon>Eukaryota</taxon>
        <taxon>Metazoa</taxon>
        <taxon>Ecdysozoa</taxon>
        <taxon>Arthropoda</taxon>
        <taxon>Chelicerata</taxon>
        <taxon>Arachnida</taxon>
        <taxon>Araneae</taxon>
        <taxon>Araneomorphae</taxon>
        <taxon>Entelegynae</taxon>
        <taxon>Araneoidea</taxon>
        <taxon>Araneidae</taxon>
        <taxon>Araneus</taxon>
    </lineage>
</organism>
<sequence length="104" mass="11771">MTEMCPFTLGKRACYLDQMEMSLCTLHRPYVGAVGEEFFLMDGNVRPRQVGLIEEYLEDQGLERMNWPAQSQGLNPVKSLGLLFGTTSEDRGLLLVPLRVVKYA</sequence>
<reference evidence="1 2" key="1">
    <citation type="journal article" date="2019" name="Sci. Rep.">
        <title>Orb-weaving spider Araneus ventricosus genome elucidates the spidroin gene catalogue.</title>
        <authorList>
            <person name="Kono N."/>
            <person name="Nakamura H."/>
            <person name="Ohtoshi R."/>
            <person name="Moran D.A.P."/>
            <person name="Shinohara A."/>
            <person name="Yoshida Y."/>
            <person name="Fujiwara M."/>
            <person name="Mori M."/>
            <person name="Tomita M."/>
            <person name="Arakawa K."/>
        </authorList>
    </citation>
    <scope>NUCLEOTIDE SEQUENCE [LARGE SCALE GENOMIC DNA]</scope>
</reference>
<evidence type="ECO:0000313" key="2">
    <source>
        <dbReference type="Proteomes" id="UP000499080"/>
    </source>
</evidence>
<accession>A0A4Y2EMX8</accession>
<dbReference type="GO" id="GO:0003676">
    <property type="term" value="F:nucleic acid binding"/>
    <property type="evidence" value="ECO:0007669"/>
    <property type="project" value="InterPro"/>
</dbReference>
<protein>
    <submittedName>
        <fullName evidence="1">Uncharacterized protein</fullName>
    </submittedName>
</protein>
<name>A0A4Y2EMX8_ARAVE</name>
<keyword evidence="2" id="KW-1185">Reference proteome</keyword>
<gene>
    <name evidence="1" type="ORF">AVEN_212238_1</name>
</gene>
<dbReference type="Gene3D" id="3.30.420.10">
    <property type="entry name" value="Ribonuclease H-like superfamily/Ribonuclease H"/>
    <property type="match status" value="1"/>
</dbReference>
<evidence type="ECO:0000313" key="1">
    <source>
        <dbReference type="EMBL" id="GBM29508.1"/>
    </source>
</evidence>
<comment type="caution">
    <text evidence="1">The sequence shown here is derived from an EMBL/GenBank/DDBJ whole genome shotgun (WGS) entry which is preliminary data.</text>
</comment>
<dbReference type="Proteomes" id="UP000499080">
    <property type="component" value="Unassembled WGS sequence"/>
</dbReference>
<dbReference type="AlphaFoldDB" id="A0A4Y2EMX8"/>
<dbReference type="EMBL" id="BGPR01000638">
    <property type="protein sequence ID" value="GBM29508.1"/>
    <property type="molecule type" value="Genomic_DNA"/>
</dbReference>
<dbReference type="OrthoDB" id="6435577at2759"/>
<dbReference type="InterPro" id="IPR036397">
    <property type="entry name" value="RNaseH_sf"/>
</dbReference>
<proteinExistence type="predicted"/>